<reference evidence="3" key="1">
    <citation type="journal article" date="2013" name="Nature">
        <title>Pan genome of the phytoplankton Emiliania underpins its global distribution.</title>
        <authorList>
            <person name="Read B.A."/>
            <person name="Kegel J."/>
            <person name="Klute M.J."/>
            <person name="Kuo A."/>
            <person name="Lefebvre S.C."/>
            <person name="Maumus F."/>
            <person name="Mayer C."/>
            <person name="Miller J."/>
            <person name="Monier A."/>
            <person name="Salamov A."/>
            <person name="Young J."/>
            <person name="Aguilar M."/>
            <person name="Claverie J.M."/>
            <person name="Frickenhaus S."/>
            <person name="Gonzalez K."/>
            <person name="Herman E.K."/>
            <person name="Lin Y.C."/>
            <person name="Napier J."/>
            <person name="Ogata H."/>
            <person name="Sarno A.F."/>
            <person name="Shmutz J."/>
            <person name="Schroeder D."/>
            <person name="de Vargas C."/>
            <person name="Verret F."/>
            <person name="von Dassow P."/>
            <person name="Valentin K."/>
            <person name="Van de Peer Y."/>
            <person name="Wheeler G."/>
            <person name="Dacks J.B."/>
            <person name="Delwiche C.F."/>
            <person name="Dyhrman S.T."/>
            <person name="Glockner G."/>
            <person name="John U."/>
            <person name="Richards T."/>
            <person name="Worden A.Z."/>
            <person name="Zhang X."/>
            <person name="Grigoriev I.V."/>
            <person name="Allen A.E."/>
            <person name="Bidle K."/>
            <person name="Borodovsky M."/>
            <person name="Bowler C."/>
            <person name="Brownlee C."/>
            <person name="Cock J.M."/>
            <person name="Elias M."/>
            <person name="Gladyshev V.N."/>
            <person name="Groth M."/>
            <person name="Guda C."/>
            <person name="Hadaegh A."/>
            <person name="Iglesias-Rodriguez M.D."/>
            <person name="Jenkins J."/>
            <person name="Jones B.M."/>
            <person name="Lawson T."/>
            <person name="Leese F."/>
            <person name="Lindquist E."/>
            <person name="Lobanov A."/>
            <person name="Lomsadze A."/>
            <person name="Malik S.B."/>
            <person name="Marsh M.E."/>
            <person name="Mackinder L."/>
            <person name="Mock T."/>
            <person name="Mueller-Roeber B."/>
            <person name="Pagarete A."/>
            <person name="Parker M."/>
            <person name="Probert I."/>
            <person name="Quesneville H."/>
            <person name="Raines C."/>
            <person name="Rensing S.A."/>
            <person name="Riano-Pachon D.M."/>
            <person name="Richier S."/>
            <person name="Rokitta S."/>
            <person name="Shiraiwa Y."/>
            <person name="Soanes D.M."/>
            <person name="van der Giezen M."/>
            <person name="Wahlund T.M."/>
            <person name="Williams B."/>
            <person name="Wilson W."/>
            <person name="Wolfe G."/>
            <person name="Wurch L.L."/>
        </authorList>
    </citation>
    <scope>NUCLEOTIDE SEQUENCE</scope>
</reference>
<dbReference type="EnsemblProtists" id="EOD20164">
    <property type="protein sequence ID" value="EOD20164"/>
    <property type="gene ID" value="EMIHUDRAFT_242325"/>
</dbReference>
<dbReference type="PANTHER" id="PTHR33418:SF1">
    <property type="entry name" value="HELICASE-ASSOCIATED DOMAIN-CONTAINING PROTEIN"/>
    <property type="match status" value="1"/>
</dbReference>
<feature type="domain" description="Helicase-associated" evidence="1">
    <location>
        <begin position="57"/>
        <end position="116"/>
    </location>
</feature>
<dbReference type="InterPro" id="IPR005114">
    <property type="entry name" value="Helicase_assoc"/>
</dbReference>
<dbReference type="PaxDb" id="2903-EOD20164"/>
<dbReference type="HOGENOM" id="CLU_1252795_0_0_1"/>
<dbReference type="KEGG" id="ehx:EMIHUDRAFT_222289"/>
<dbReference type="eggNOG" id="ENOG502S9BV">
    <property type="taxonomic scope" value="Eukaryota"/>
</dbReference>
<organism evidence="2 3">
    <name type="scientific">Emiliania huxleyi (strain CCMP1516)</name>
    <dbReference type="NCBI Taxonomy" id="280463"/>
    <lineage>
        <taxon>Eukaryota</taxon>
        <taxon>Haptista</taxon>
        <taxon>Haptophyta</taxon>
        <taxon>Prymnesiophyceae</taxon>
        <taxon>Isochrysidales</taxon>
        <taxon>Noelaerhabdaceae</taxon>
        <taxon>Emiliania</taxon>
    </lineage>
</organism>
<dbReference type="Gene3D" id="6.10.140.530">
    <property type="match status" value="2"/>
</dbReference>
<keyword evidence="3" id="KW-1185">Reference proteome</keyword>
<dbReference type="GeneID" id="17265732"/>
<dbReference type="OMA" id="HELARWS"/>
<dbReference type="AlphaFoldDB" id="A0A0D3KYQ9"/>
<evidence type="ECO:0000313" key="2">
    <source>
        <dbReference type="EnsemblProtists" id="EOD40894"/>
    </source>
</evidence>
<dbReference type="Proteomes" id="UP000013827">
    <property type="component" value="Unassembled WGS sequence"/>
</dbReference>
<dbReference type="RefSeq" id="XP_005793323.1">
    <property type="nucleotide sequence ID" value="XM_005793266.1"/>
</dbReference>
<dbReference type="EnsemblProtists" id="EOD40894">
    <property type="protein sequence ID" value="EOD40894"/>
    <property type="gene ID" value="EMIHUDRAFT_222289"/>
</dbReference>
<reference evidence="2" key="2">
    <citation type="submission" date="2024-10" db="UniProtKB">
        <authorList>
            <consortium name="EnsemblProtists"/>
        </authorList>
    </citation>
    <scope>IDENTIFICATION</scope>
</reference>
<dbReference type="PANTHER" id="PTHR33418">
    <property type="entry name" value="HELICASE-ASSOCIATED"/>
    <property type="match status" value="1"/>
</dbReference>
<evidence type="ECO:0000259" key="1">
    <source>
        <dbReference type="Pfam" id="PF03457"/>
    </source>
</evidence>
<dbReference type="Pfam" id="PF03457">
    <property type="entry name" value="HA"/>
    <property type="match status" value="2"/>
</dbReference>
<dbReference type="GeneID" id="17286164"/>
<feature type="domain" description="Helicase-associated" evidence="1">
    <location>
        <begin position="127"/>
        <end position="185"/>
    </location>
</feature>
<proteinExistence type="predicted"/>
<dbReference type="KEGG" id="ehx:EMIHUDRAFT_242325"/>
<protein>
    <recommendedName>
        <fullName evidence="1">Helicase-associated domain-containing protein</fullName>
    </recommendedName>
</protein>
<evidence type="ECO:0000313" key="3">
    <source>
        <dbReference type="Proteomes" id="UP000013827"/>
    </source>
</evidence>
<name>A0A0D3KYQ9_EMIH1</name>
<sequence length="186" mass="20587">MRARLARYKEDWGNADAPLGPDVDGDLGRWLAAARVDALDLLCFSWVAPSDVDDPTRADWAGMLARLAAYRDEHGDCDVKKKYQRDPALGGWVAAVRRCRSELGAARVAELDQIGFVWQSSRSCGSAWMSSFRELRAFHAVHGHSDVGAVLGDGHELARWSEAMRAAQAKEALSPKRMAHLREVGW</sequence>
<dbReference type="RefSeq" id="XP_005772593.1">
    <property type="nucleotide sequence ID" value="XM_005772536.1"/>
</dbReference>
<accession>A0A0D3KYQ9</accession>